<organism evidence="6 7">
    <name type="scientific">Mucilaginibacter straminoryzae</name>
    <dbReference type="NCBI Taxonomy" id="2932774"/>
    <lineage>
        <taxon>Bacteria</taxon>
        <taxon>Pseudomonadati</taxon>
        <taxon>Bacteroidota</taxon>
        <taxon>Sphingobacteriia</taxon>
        <taxon>Sphingobacteriales</taxon>
        <taxon>Sphingobacteriaceae</taxon>
        <taxon>Mucilaginibacter</taxon>
    </lineage>
</organism>
<dbReference type="AlphaFoldDB" id="A0A9X1X5D3"/>
<proteinExistence type="inferred from homology"/>
<comment type="caution">
    <text evidence="6">The sequence shown here is derived from an EMBL/GenBank/DDBJ whole genome shotgun (WGS) entry which is preliminary data.</text>
</comment>
<dbReference type="InterPro" id="IPR046357">
    <property type="entry name" value="PPIase_dom_sf"/>
</dbReference>
<dbReference type="EMBL" id="JALJEJ010000004">
    <property type="protein sequence ID" value="MCJ8210370.1"/>
    <property type="molecule type" value="Genomic_DNA"/>
</dbReference>
<dbReference type="RefSeq" id="WP_245130206.1">
    <property type="nucleotide sequence ID" value="NZ_JALJEJ010000004.1"/>
</dbReference>
<dbReference type="PROSITE" id="PS51257">
    <property type="entry name" value="PROKAR_LIPOPROTEIN"/>
    <property type="match status" value="1"/>
</dbReference>
<evidence type="ECO:0000256" key="2">
    <source>
        <dbReference type="ARBA" id="ARBA00023110"/>
    </source>
</evidence>
<dbReference type="Pfam" id="PF00254">
    <property type="entry name" value="FKBP_C"/>
    <property type="match status" value="1"/>
</dbReference>
<comment type="similarity">
    <text evidence="4">Belongs to the FKBP-type PPIase family.</text>
</comment>
<dbReference type="PROSITE" id="PS50059">
    <property type="entry name" value="FKBP_PPIASE"/>
    <property type="match status" value="1"/>
</dbReference>
<accession>A0A9X1X5D3</accession>
<keyword evidence="2 3" id="KW-0697">Rotamase</keyword>
<evidence type="ECO:0000256" key="3">
    <source>
        <dbReference type="PROSITE-ProRule" id="PRU00277"/>
    </source>
</evidence>
<dbReference type="EC" id="5.2.1.8" evidence="4"/>
<reference evidence="6" key="1">
    <citation type="submission" date="2022-04" db="EMBL/GenBank/DDBJ databases">
        <title>Mucilaginibacter sp. RS28 isolated from freshwater.</title>
        <authorList>
            <person name="Ko S.-R."/>
        </authorList>
    </citation>
    <scope>NUCLEOTIDE SEQUENCE</scope>
    <source>
        <strain evidence="6">RS28</strain>
    </source>
</reference>
<dbReference type="GO" id="GO:0003755">
    <property type="term" value="F:peptidyl-prolyl cis-trans isomerase activity"/>
    <property type="evidence" value="ECO:0007669"/>
    <property type="project" value="UniProtKB-UniRule"/>
</dbReference>
<evidence type="ECO:0000313" key="7">
    <source>
        <dbReference type="Proteomes" id="UP001139450"/>
    </source>
</evidence>
<dbReference type="Gene3D" id="3.10.50.40">
    <property type="match status" value="1"/>
</dbReference>
<sequence length="170" mass="18527">MYKWLIVIAVFFALAGCKKTDDIATTIQKQAAIDDKIIADYITANKLNAVHVGAPKTDTIGVWYIIEDAGTNPALYTTSTSVTVGFKGRYLKNGQLTEFTNTGNAHPAFIIGSVIKGWQLGLLNAKINTGGTLRIIMASRYGYGPYPQTQYGLPANSILDFELQIFDVTN</sequence>
<dbReference type="Proteomes" id="UP001139450">
    <property type="component" value="Unassembled WGS sequence"/>
</dbReference>
<dbReference type="InterPro" id="IPR001179">
    <property type="entry name" value="PPIase_FKBP_dom"/>
</dbReference>
<name>A0A9X1X5D3_9SPHI</name>
<keyword evidence="3 4" id="KW-0413">Isomerase</keyword>
<dbReference type="SUPFAM" id="SSF54534">
    <property type="entry name" value="FKBP-like"/>
    <property type="match status" value="1"/>
</dbReference>
<evidence type="ECO:0000256" key="4">
    <source>
        <dbReference type="RuleBase" id="RU003915"/>
    </source>
</evidence>
<evidence type="ECO:0000259" key="5">
    <source>
        <dbReference type="PROSITE" id="PS50059"/>
    </source>
</evidence>
<evidence type="ECO:0000256" key="1">
    <source>
        <dbReference type="ARBA" id="ARBA00000971"/>
    </source>
</evidence>
<gene>
    <name evidence="6" type="ORF">MUY27_11680</name>
</gene>
<evidence type="ECO:0000313" key="6">
    <source>
        <dbReference type="EMBL" id="MCJ8210370.1"/>
    </source>
</evidence>
<keyword evidence="7" id="KW-1185">Reference proteome</keyword>
<comment type="catalytic activity">
    <reaction evidence="1 3 4">
        <text>[protein]-peptidylproline (omega=180) = [protein]-peptidylproline (omega=0)</text>
        <dbReference type="Rhea" id="RHEA:16237"/>
        <dbReference type="Rhea" id="RHEA-COMP:10747"/>
        <dbReference type="Rhea" id="RHEA-COMP:10748"/>
        <dbReference type="ChEBI" id="CHEBI:83833"/>
        <dbReference type="ChEBI" id="CHEBI:83834"/>
        <dbReference type="EC" id="5.2.1.8"/>
    </reaction>
</comment>
<feature type="domain" description="PPIase FKBP-type" evidence="5">
    <location>
        <begin position="79"/>
        <end position="169"/>
    </location>
</feature>
<protein>
    <recommendedName>
        <fullName evidence="4">Peptidyl-prolyl cis-trans isomerase</fullName>
        <ecNumber evidence="4">5.2.1.8</ecNumber>
    </recommendedName>
</protein>